<dbReference type="SUPFAM" id="SSF46785">
    <property type="entry name" value="Winged helix' DNA-binding domain"/>
    <property type="match status" value="2"/>
</dbReference>
<dbReference type="InterPro" id="IPR036390">
    <property type="entry name" value="WH_DNA-bd_sf"/>
</dbReference>
<dbReference type="Gene3D" id="6.10.140.180">
    <property type="match status" value="1"/>
</dbReference>
<dbReference type="PANTHER" id="PTHR12806:SF0">
    <property type="entry name" value="VACUOLAR-SORTING PROTEIN SNF8"/>
    <property type="match status" value="1"/>
</dbReference>
<keyword evidence="3" id="KW-1185">Reference proteome</keyword>
<dbReference type="InterPro" id="IPR016689">
    <property type="entry name" value="ESCRT-2_cplx_Snf8"/>
</dbReference>
<comment type="caution">
    <text evidence="2">The sequence shown here is derived from an EMBL/GenBank/DDBJ whole genome shotgun (WGS) entry which is preliminary data.</text>
</comment>
<comment type="similarity">
    <text evidence="1">Belongs to the SNF8 family.</text>
</comment>
<dbReference type="Proteomes" id="UP001628156">
    <property type="component" value="Unassembled WGS sequence"/>
</dbReference>
<evidence type="ECO:0000313" key="2">
    <source>
        <dbReference type="EMBL" id="GAB1224486.1"/>
    </source>
</evidence>
<dbReference type="EMBL" id="BAAFRS010000203">
    <property type="protein sequence ID" value="GAB1224486.1"/>
    <property type="molecule type" value="Genomic_DNA"/>
</dbReference>
<protein>
    <recommendedName>
        <fullName evidence="4">ELL complex EAP30 subunit</fullName>
    </recommendedName>
</protein>
<dbReference type="Pfam" id="PF04157">
    <property type="entry name" value="EAP30"/>
    <property type="match status" value="1"/>
</dbReference>
<reference evidence="2 3" key="1">
    <citation type="journal article" date="2019" name="PLoS Negl. Trop. Dis.">
        <title>Whole genome sequencing of Entamoeba nuttalli reveals mammalian host-related molecular signatures and a novel octapeptide-repeat surface protein.</title>
        <authorList>
            <person name="Tanaka M."/>
            <person name="Makiuchi T."/>
            <person name="Komiyama T."/>
            <person name="Shiina T."/>
            <person name="Osaki K."/>
            <person name="Tachibana H."/>
        </authorList>
    </citation>
    <scope>NUCLEOTIDE SEQUENCE [LARGE SCALE GENOMIC DNA]</scope>
    <source>
        <strain evidence="2 3">P19-061405</strain>
    </source>
</reference>
<accession>A0ABQ0DNR0</accession>
<dbReference type="InterPro" id="IPR040608">
    <property type="entry name" value="Snf8/Vps36"/>
</dbReference>
<evidence type="ECO:0008006" key="4">
    <source>
        <dbReference type="Google" id="ProtNLM"/>
    </source>
</evidence>
<evidence type="ECO:0000313" key="3">
    <source>
        <dbReference type="Proteomes" id="UP001628156"/>
    </source>
</evidence>
<dbReference type="InterPro" id="IPR036388">
    <property type="entry name" value="WH-like_DNA-bd_sf"/>
</dbReference>
<organism evidence="2 3">
    <name type="scientific">Entamoeba nuttalli</name>
    <dbReference type="NCBI Taxonomy" id="412467"/>
    <lineage>
        <taxon>Eukaryota</taxon>
        <taxon>Amoebozoa</taxon>
        <taxon>Evosea</taxon>
        <taxon>Archamoebae</taxon>
        <taxon>Mastigamoebida</taxon>
        <taxon>Entamoebidae</taxon>
        <taxon>Entamoeba</taxon>
    </lineage>
</organism>
<gene>
    <name evidence="2" type="ORF">ENUP19_0203G0043</name>
</gene>
<evidence type="ECO:0000256" key="1">
    <source>
        <dbReference type="ARBA" id="ARBA00009834"/>
    </source>
</evidence>
<dbReference type="Gene3D" id="1.10.10.10">
    <property type="entry name" value="Winged helix-like DNA-binding domain superfamily/Winged helix DNA-binding domain"/>
    <property type="match status" value="2"/>
</dbReference>
<sequence>MSKRTIDLLCRQKEKMSIKGKEFCLVNQEERERQTNLFKHKLEEFLQKNKYEITNDVDIQNMLYILCRKMGVEPLTKCKTLNMLAEKSYVNIFFGSNVFYNELTVQIIEECYKSRESNGGIIEINKLCELINKKRKSIIRQNDIFKAVNQAKCLGEGLKVVTIYQQSYVISVPFELADDQQVVLTLLDKKPYFLEDELLIIGWSKERVKGTLIGLLNLGMLWVDDQFSLDGKTTRAYWTSLDNLF</sequence>
<name>A0ABQ0DNR0_9EUKA</name>
<dbReference type="PANTHER" id="PTHR12806">
    <property type="entry name" value="EAP30 SUBUNIT OF ELL COMPLEX"/>
    <property type="match status" value="1"/>
</dbReference>
<proteinExistence type="inferred from homology"/>